<dbReference type="RefSeq" id="WP_011321993.1">
    <property type="nucleotide sequence ID" value="NC_007426.1"/>
</dbReference>
<dbReference type="STRING" id="348780.NP_0532A"/>
<evidence type="ECO:0000256" key="2">
    <source>
        <dbReference type="ARBA" id="ARBA00022676"/>
    </source>
</evidence>
<evidence type="ECO:0000256" key="3">
    <source>
        <dbReference type="ARBA" id="ARBA00022679"/>
    </source>
</evidence>
<keyword evidence="3" id="KW-0808">Transferase</keyword>
<proteinExistence type="predicted"/>
<dbReference type="Gene3D" id="3.40.1030.10">
    <property type="entry name" value="Nucleoside phosphorylase/phosphoribosyltransferase catalytic domain"/>
    <property type="match status" value="1"/>
</dbReference>
<dbReference type="InterPro" id="IPR000312">
    <property type="entry name" value="Glycosyl_Trfase_fam3"/>
</dbReference>
<dbReference type="OrthoDB" id="233227at2157"/>
<dbReference type="Proteomes" id="UP000002698">
    <property type="component" value="Chromosome"/>
</dbReference>
<dbReference type="GO" id="GO:0000162">
    <property type="term" value="P:L-tryptophan biosynthetic process"/>
    <property type="evidence" value="ECO:0007669"/>
    <property type="project" value="UniProtKB-KW"/>
</dbReference>
<keyword evidence="1" id="KW-0028">Amino-acid biosynthesis</keyword>
<dbReference type="EMBL" id="CR936257">
    <property type="protein sequence ID" value="CAI48357.1"/>
    <property type="molecule type" value="Genomic_DNA"/>
</dbReference>
<dbReference type="InterPro" id="IPR005940">
    <property type="entry name" value="Anthranilate_Pribosyl_Tfrase"/>
</dbReference>
<keyword evidence="9" id="KW-1185">Reference proteome</keyword>
<dbReference type="Pfam" id="PF00591">
    <property type="entry name" value="Glycos_transf_3"/>
    <property type="match status" value="1"/>
</dbReference>
<protein>
    <submittedName>
        <fullName evidence="8">Probable phosphoribosyltransferase (Homolog to anthranilate phosphoribosyltransferase)</fullName>
    </submittedName>
</protein>
<dbReference type="SUPFAM" id="SSF52418">
    <property type="entry name" value="Nucleoside phosphorylase/phosphoribosyltransferase catalytic domain"/>
    <property type="match status" value="1"/>
</dbReference>
<feature type="domain" description="Glycosyl transferase family 3 N-terminal" evidence="7">
    <location>
        <begin position="28"/>
        <end position="80"/>
    </location>
</feature>
<dbReference type="GO" id="GO:0005829">
    <property type="term" value="C:cytosol"/>
    <property type="evidence" value="ECO:0007669"/>
    <property type="project" value="TreeGrafter"/>
</dbReference>
<feature type="domain" description="Glycosyl transferase family 3" evidence="6">
    <location>
        <begin position="107"/>
        <end position="348"/>
    </location>
</feature>
<dbReference type="GO" id="GO:0004048">
    <property type="term" value="F:anthranilate phosphoribosyltransferase activity"/>
    <property type="evidence" value="ECO:0007669"/>
    <property type="project" value="InterPro"/>
</dbReference>
<dbReference type="InterPro" id="IPR035902">
    <property type="entry name" value="Nuc_phospho_transferase"/>
</dbReference>
<dbReference type="FunFam" id="3.40.1030.10:FF:000010">
    <property type="entry name" value="Anthranilate phosphoribosyltransferase"/>
    <property type="match status" value="1"/>
</dbReference>
<evidence type="ECO:0000313" key="9">
    <source>
        <dbReference type="Proteomes" id="UP000002698"/>
    </source>
</evidence>
<dbReference type="eggNOG" id="arCOG02012">
    <property type="taxonomic scope" value="Archaea"/>
</dbReference>
<dbReference type="PANTHER" id="PTHR43285:SF2">
    <property type="entry name" value="ANTHRANILATE PHOSPHORIBOSYLTRANSFERASE"/>
    <property type="match status" value="1"/>
</dbReference>
<organism evidence="8 9">
    <name type="scientific">Natronomonas pharaonis (strain ATCC 35678 / DSM 2160 / CIP 103997 / JCM 8858 / NBRC 14720 / NCIMB 2260 / Gabara)</name>
    <name type="common">Halobacterium pharaonis</name>
    <dbReference type="NCBI Taxonomy" id="348780"/>
    <lineage>
        <taxon>Archaea</taxon>
        <taxon>Methanobacteriati</taxon>
        <taxon>Methanobacteriota</taxon>
        <taxon>Stenosarchaea group</taxon>
        <taxon>Halobacteria</taxon>
        <taxon>Halobacteriales</taxon>
        <taxon>Natronomonadaceae</taxon>
        <taxon>Natronomonas</taxon>
    </lineage>
</organism>
<evidence type="ECO:0000259" key="7">
    <source>
        <dbReference type="Pfam" id="PF02885"/>
    </source>
</evidence>
<dbReference type="EnsemblBacteria" id="CAI48357">
    <property type="protein sequence ID" value="CAI48357"/>
    <property type="gene ID" value="NP_0532A"/>
</dbReference>
<dbReference type="AlphaFoldDB" id="A0A1U7ETU9"/>
<name>A0A1U7ETU9_NATPD</name>
<dbReference type="KEGG" id="nph:NP_0532A"/>
<keyword evidence="2 8" id="KW-0328">Glycosyltransferase</keyword>
<dbReference type="InterPro" id="IPR017459">
    <property type="entry name" value="Glycosyl_Trfase_fam3_N_dom"/>
</dbReference>
<dbReference type="SUPFAM" id="SSF47648">
    <property type="entry name" value="Nucleoside phosphorylase/phosphoribosyltransferase N-terminal domain"/>
    <property type="match status" value="1"/>
</dbReference>
<keyword evidence="4" id="KW-0822">Tryptophan biosynthesis</keyword>
<reference evidence="8 9" key="1">
    <citation type="journal article" date="2005" name="Genome Res.">
        <title>Living with two extremes: conclusions from the genome sequence of Natronomonas pharaonis.</title>
        <authorList>
            <person name="Falb M."/>
            <person name="Pfeiffer F."/>
            <person name="Palm P."/>
            <person name="Rodewald K."/>
            <person name="Hickmann V."/>
            <person name="Tittor J."/>
            <person name="Oesterhelt D."/>
        </authorList>
    </citation>
    <scope>NUCLEOTIDE SEQUENCE [LARGE SCALE GENOMIC DNA]</scope>
    <source>
        <strain evidence="9">ATCC 35678 / DSM 2160 / CIP 103997 / JCM 8858 / NBRC 14720 / NCIMB 2260 / Gabara</strain>
    </source>
</reference>
<keyword evidence="5" id="KW-0057">Aromatic amino acid biosynthesis</keyword>
<evidence type="ECO:0000256" key="5">
    <source>
        <dbReference type="ARBA" id="ARBA00023141"/>
    </source>
</evidence>
<dbReference type="PANTHER" id="PTHR43285">
    <property type="entry name" value="ANTHRANILATE PHOSPHORIBOSYLTRANSFERASE"/>
    <property type="match status" value="1"/>
</dbReference>
<dbReference type="Gene3D" id="1.20.970.10">
    <property type="entry name" value="Transferase, Pyrimidine Nucleoside Phosphorylase, Chain C"/>
    <property type="match status" value="1"/>
</dbReference>
<dbReference type="Pfam" id="PF02885">
    <property type="entry name" value="Glycos_trans_3N"/>
    <property type="match status" value="1"/>
</dbReference>
<evidence type="ECO:0000256" key="4">
    <source>
        <dbReference type="ARBA" id="ARBA00022822"/>
    </source>
</evidence>
<dbReference type="InterPro" id="IPR036320">
    <property type="entry name" value="Glycosyl_Trfase_fam3_N_dom_sf"/>
</dbReference>
<evidence type="ECO:0000256" key="1">
    <source>
        <dbReference type="ARBA" id="ARBA00022605"/>
    </source>
</evidence>
<sequence>MLTEKQEFGDWPLKRLMTEVVGTGIKSAEDMSREQATDAFRRIVAGEPDETTLGAFWLANRWKRNTPEELAAFLDVMLESVERAEPKADPVDCGANYDGKAETAILGVAAGAVAAGAGTPVVVHGGDRIPSQKSPAYKDVLDELGVTTELDPEESAAMVDETGFGFYFQPAFNPAIDDLYDRRDEMGVRTFVNTIETLANPAGASVHLGSFYHLTFAEKVIDTIRAAERSRFDRAILFQGMEGYDDIRPGYTKVAEWADDGALDDVMNDYEIETAELGMDFEYDDLAVDDIAADSAAITEAVLTGERTDQFRDAVLLNGAFRIYAGGDADSFEAGLDAAERALDDGSAAAVLTDLQSF</sequence>
<evidence type="ECO:0000313" key="8">
    <source>
        <dbReference type="EMBL" id="CAI48357.1"/>
    </source>
</evidence>
<dbReference type="HOGENOM" id="CLU_034315_0_0_2"/>
<gene>
    <name evidence="8" type="primary">trpD2</name>
    <name evidence="8" type="ordered locus">NP_0532A</name>
</gene>
<accession>A0A1U7ETU9</accession>
<dbReference type="GeneID" id="3703412"/>
<evidence type="ECO:0000259" key="6">
    <source>
        <dbReference type="Pfam" id="PF00591"/>
    </source>
</evidence>